<organism evidence="1 2">
    <name type="scientific">Melia azedarach</name>
    <name type="common">Chinaberry tree</name>
    <dbReference type="NCBI Taxonomy" id="155640"/>
    <lineage>
        <taxon>Eukaryota</taxon>
        <taxon>Viridiplantae</taxon>
        <taxon>Streptophyta</taxon>
        <taxon>Embryophyta</taxon>
        <taxon>Tracheophyta</taxon>
        <taxon>Spermatophyta</taxon>
        <taxon>Magnoliopsida</taxon>
        <taxon>eudicotyledons</taxon>
        <taxon>Gunneridae</taxon>
        <taxon>Pentapetalae</taxon>
        <taxon>rosids</taxon>
        <taxon>malvids</taxon>
        <taxon>Sapindales</taxon>
        <taxon>Meliaceae</taxon>
        <taxon>Melia</taxon>
    </lineage>
</organism>
<gene>
    <name evidence="1" type="ORF">OWV82_011190</name>
</gene>
<sequence length="207" mass="23087">MNVLASECSSGCESGWTLYLDHSFLSPNAAAASHRNTKDGGFCEGGQYCEEKILGENQNDDEEEEDLSMVSDASSGPPHVHEDQYEGYFNDVNGYQYPASRANTATTMADTSTKTQKRKERRCREKEKHVLPSFLDDTASSPVFNFSSSRNEFAPTNNNQDSMESVLDYSQAFSATHFQGRSAFQGHYGFLQPSSLSGNHLQNNQWY</sequence>
<dbReference type="EMBL" id="CM051399">
    <property type="protein sequence ID" value="KAJ4716128.1"/>
    <property type="molecule type" value="Genomic_DNA"/>
</dbReference>
<keyword evidence="2" id="KW-1185">Reference proteome</keyword>
<proteinExistence type="predicted"/>
<comment type="caution">
    <text evidence="1">The sequence shown here is derived from an EMBL/GenBank/DDBJ whole genome shotgun (WGS) entry which is preliminary data.</text>
</comment>
<protein>
    <submittedName>
        <fullName evidence="1">Angiogenin-2 like</fullName>
    </submittedName>
</protein>
<evidence type="ECO:0000313" key="1">
    <source>
        <dbReference type="EMBL" id="KAJ4716128.1"/>
    </source>
</evidence>
<evidence type="ECO:0000313" key="2">
    <source>
        <dbReference type="Proteomes" id="UP001164539"/>
    </source>
</evidence>
<accession>A0ACC1XYA1</accession>
<name>A0ACC1XYA1_MELAZ</name>
<dbReference type="Proteomes" id="UP001164539">
    <property type="component" value="Chromosome 6"/>
</dbReference>
<reference evidence="1 2" key="1">
    <citation type="journal article" date="2023" name="Science">
        <title>Complex scaffold remodeling in plant triterpene biosynthesis.</title>
        <authorList>
            <person name="De La Pena R."/>
            <person name="Hodgson H."/>
            <person name="Liu J.C."/>
            <person name="Stephenson M.J."/>
            <person name="Martin A.C."/>
            <person name="Owen C."/>
            <person name="Harkess A."/>
            <person name="Leebens-Mack J."/>
            <person name="Jimenez L.E."/>
            <person name="Osbourn A."/>
            <person name="Sattely E.S."/>
        </authorList>
    </citation>
    <scope>NUCLEOTIDE SEQUENCE [LARGE SCALE GENOMIC DNA]</scope>
    <source>
        <strain evidence="2">cv. JPN11</strain>
        <tissue evidence="1">Leaf</tissue>
    </source>
</reference>